<dbReference type="InterPro" id="IPR003591">
    <property type="entry name" value="Leu-rich_rpt_typical-subtyp"/>
</dbReference>
<keyword evidence="2 5" id="KW-0732">Signal</keyword>
<dbReference type="AlphaFoldDB" id="A0AAE0UTP2"/>
<evidence type="ECO:0000256" key="2">
    <source>
        <dbReference type="ARBA" id="ARBA00022729"/>
    </source>
</evidence>
<evidence type="ECO:0000256" key="4">
    <source>
        <dbReference type="SAM" id="MobiDB-lite"/>
    </source>
</evidence>
<reference evidence="6" key="1">
    <citation type="submission" date="2023-06" db="EMBL/GenBank/DDBJ databases">
        <title>Male Hemibagrus guttatus genome.</title>
        <authorList>
            <person name="Bian C."/>
        </authorList>
    </citation>
    <scope>NUCLEOTIDE SEQUENCE</scope>
    <source>
        <strain evidence="6">Male_cb2023</strain>
        <tissue evidence="6">Muscle</tissue>
    </source>
</reference>
<feature type="compositionally biased region" description="Basic and acidic residues" evidence="4">
    <location>
        <begin position="208"/>
        <end position="225"/>
    </location>
</feature>
<keyword evidence="1" id="KW-0433">Leucine-rich repeat</keyword>
<evidence type="ECO:0000256" key="3">
    <source>
        <dbReference type="ARBA" id="ARBA00022737"/>
    </source>
</evidence>
<comment type="caution">
    <text evidence="6">The sequence shown here is derived from an EMBL/GenBank/DDBJ whole genome shotgun (WGS) entry which is preliminary data.</text>
</comment>
<evidence type="ECO:0000313" key="6">
    <source>
        <dbReference type="EMBL" id="KAK3518906.1"/>
    </source>
</evidence>
<feature type="signal peptide" evidence="5">
    <location>
        <begin position="1"/>
        <end position="17"/>
    </location>
</feature>
<dbReference type="Proteomes" id="UP001274896">
    <property type="component" value="Unassembled WGS sequence"/>
</dbReference>
<dbReference type="SUPFAM" id="SSF52058">
    <property type="entry name" value="L domain-like"/>
    <property type="match status" value="1"/>
</dbReference>
<name>A0AAE0UTP2_9TELE</name>
<proteinExistence type="predicted"/>
<dbReference type="PANTHER" id="PTHR24369">
    <property type="entry name" value="ANTIGEN BSP, PUTATIVE-RELATED"/>
    <property type="match status" value="1"/>
</dbReference>
<dbReference type="Pfam" id="PF13855">
    <property type="entry name" value="LRR_8"/>
    <property type="match status" value="1"/>
</dbReference>
<keyword evidence="3" id="KW-0677">Repeat</keyword>
<dbReference type="EMBL" id="JAUCMX010000017">
    <property type="protein sequence ID" value="KAK3518906.1"/>
    <property type="molecule type" value="Genomic_DNA"/>
</dbReference>
<evidence type="ECO:0000256" key="5">
    <source>
        <dbReference type="SAM" id="SignalP"/>
    </source>
</evidence>
<dbReference type="PROSITE" id="PS51450">
    <property type="entry name" value="LRR"/>
    <property type="match status" value="1"/>
</dbReference>
<dbReference type="InterPro" id="IPR032675">
    <property type="entry name" value="LRR_dom_sf"/>
</dbReference>
<dbReference type="Gene3D" id="3.80.10.10">
    <property type="entry name" value="Ribonuclease Inhibitor"/>
    <property type="match status" value="1"/>
</dbReference>
<dbReference type="GO" id="GO:0005886">
    <property type="term" value="C:plasma membrane"/>
    <property type="evidence" value="ECO:0007669"/>
    <property type="project" value="TreeGrafter"/>
</dbReference>
<dbReference type="SMART" id="SM00369">
    <property type="entry name" value="LRR_TYP"/>
    <property type="match status" value="3"/>
</dbReference>
<dbReference type="PANTHER" id="PTHR24369:SF210">
    <property type="entry name" value="CHAOPTIN-RELATED"/>
    <property type="match status" value="1"/>
</dbReference>
<protein>
    <submittedName>
        <fullName evidence="6">Uncharacterized protein</fullName>
    </submittedName>
</protein>
<dbReference type="InterPro" id="IPR050541">
    <property type="entry name" value="LRR_TM_domain-containing"/>
</dbReference>
<accession>A0AAE0UTP2</accession>
<gene>
    <name evidence="6" type="ORF">QTP70_014919</name>
</gene>
<feature type="chain" id="PRO_5042261626" evidence="5">
    <location>
        <begin position="18"/>
        <end position="322"/>
    </location>
</feature>
<keyword evidence="7" id="KW-1185">Reference proteome</keyword>
<feature type="non-terminal residue" evidence="6">
    <location>
        <position position="1"/>
    </location>
</feature>
<organism evidence="6 7">
    <name type="scientific">Hemibagrus guttatus</name>
    <dbReference type="NCBI Taxonomy" id="175788"/>
    <lineage>
        <taxon>Eukaryota</taxon>
        <taxon>Metazoa</taxon>
        <taxon>Chordata</taxon>
        <taxon>Craniata</taxon>
        <taxon>Vertebrata</taxon>
        <taxon>Euteleostomi</taxon>
        <taxon>Actinopterygii</taxon>
        <taxon>Neopterygii</taxon>
        <taxon>Teleostei</taxon>
        <taxon>Ostariophysi</taxon>
        <taxon>Siluriformes</taxon>
        <taxon>Bagridae</taxon>
        <taxon>Hemibagrus</taxon>
    </lineage>
</organism>
<dbReference type="InterPro" id="IPR001611">
    <property type="entry name" value="Leu-rich_rpt"/>
</dbReference>
<evidence type="ECO:0000256" key="1">
    <source>
        <dbReference type="ARBA" id="ARBA00022614"/>
    </source>
</evidence>
<evidence type="ECO:0000313" key="7">
    <source>
        <dbReference type="Proteomes" id="UP001274896"/>
    </source>
</evidence>
<feature type="region of interest" description="Disordered" evidence="4">
    <location>
        <begin position="202"/>
        <end position="225"/>
    </location>
</feature>
<sequence>MLLFLFLLMSQHSMVTAISSCQSDRNSDHRPRVSCVSQDLAAVPNGIDPRTQVLVLFQNVFVSLSWADYTNFTQLHELDLSQNLISTIDRSGPMLEHLHVLRLSNNSLTGLGRAAFNSTPSLMEVYLDGNNISSLDNATFSDLPHLEVSYLQQFLDDQAHNIYILIGVSVIENDPNSVVCSAPLTLQGQAIIDLQEEEYCGAEDGEADERIEGSRNEDEEKKRGTDAVTKIDLLPAVTLHTEQETESNDREEVFRKTLYRVISQEEEIEDWKEVEEICWGMTERDKGRREGGAERRKTRYSLILREERESVMEGRKGDTEWL</sequence>